<comment type="caution">
    <text evidence="1">The sequence shown here is derived from an EMBL/GenBank/DDBJ whole genome shotgun (WGS) entry which is preliminary data.</text>
</comment>
<evidence type="ECO:0000313" key="1">
    <source>
        <dbReference type="EMBL" id="GMI44827.1"/>
    </source>
</evidence>
<dbReference type="OrthoDB" id="10337765at2759"/>
<gene>
    <name evidence="1" type="ORF">TrCOL_g13723</name>
</gene>
<reference evidence="2" key="1">
    <citation type="journal article" date="2023" name="Commun. Biol.">
        <title>Genome analysis of Parmales, the sister group of diatoms, reveals the evolutionary specialization of diatoms from phago-mixotrophs to photoautotrophs.</title>
        <authorList>
            <person name="Ban H."/>
            <person name="Sato S."/>
            <person name="Yoshikawa S."/>
            <person name="Yamada K."/>
            <person name="Nakamura Y."/>
            <person name="Ichinomiya M."/>
            <person name="Sato N."/>
            <person name="Blanc-Mathieu R."/>
            <person name="Endo H."/>
            <person name="Kuwata A."/>
            <person name="Ogata H."/>
        </authorList>
    </citation>
    <scope>NUCLEOTIDE SEQUENCE [LARGE SCALE GENOMIC DNA]</scope>
</reference>
<proteinExistence type="predicted"/>
<sequence>MTFQFPSVVGGLTEALQTYETEPNSPSPTIGRVCSFLRMSIPRPYLESYKEAEGLRVISTAVQSQNLQARVHNTAFTKAKHALMKKMRTLGTVDVTTIVKSYGALPLAMAIDHAGLLETLLDLDEVDEDDNEAVWKRVDEGAWEAMQRGRDIKNNLLGERYKKTLNEQFRVALVAAKEKKLAEGGLLDGVSYTTWFSLIGPALESRMGDDTVKRHVEYMATVGAGGIGVGGGMGGGALGGLGSDRGGDGEDGLGVAAVHELLRGAGVEEDVTWAFARMCLEESVLKLSDIFTKGGGEVSPLVNSGVYGNGLSQSRVETLKSGSGVIKSERADGKWLHWATELIRVQGNGAKVAGPMYWTRLNPTGGGNGGLQDKTWLRYTKVLGCLLAWLIEELKVPSLLDLPSGGISEMDDNLATAWLQLIHR</sequence>
<dbReference type="Proteomes" id="UP001165065">
    <property type="component" value="Unassembled WGS sequence"/>
</dbReference>
<dbReference type="EMBL" id="BRYA01001499">
    <property type="protein sequence ID" value="GMI44827.1"/>
    <property type="molecule type" value="Genomic_DNA"/>
</dbReference>
<accession>A0A9W7GG57</accession>
<dbReference type="AlphaFoldDB" id="A0A9W7GG57"/>
<name>A0A9W7GG57_9STRA</name>
<evidence type="ECO:0000313" key="2">
    <source>
        <dbReference type="Proteomes" id="UP001165065"/>
    </source>
</evidence>
<keyword evidence="2" id="KW-1185">Reference proteome</keyword>
<protein>
    <submittedName>
        <fullName evidence="1">Uncharacterized protein</fullName>
    </submittedName>
</protein>
<organism evidence="1 2">
    <name type="scientific">Triparma columacea</name>
    <dbReference type="NCBI Taxonomy" id="722753"/>
    <lineage>
        <taxon>Eukaryota</taxon>
        <taxon>Sar</taxon>
        <taxon>Stramenopiles</taxon>
        <taxon>Ochrophyta</taxon>
        <taxon>Bolidophyceae</taxon>
        <taxon>Parmales</taxon>
        <taxon>Triparmaceae</taxon>
        <taxon>Triparma</taxon>
    </lineage>
</organism>